<evidence type="ECO:0000313" key="1">
    <source>
        <dbReference type="EMBL" id="GBM99840.1"/>
    </source>
</evidence>
<organism evidence="1 2">
    <name type="scientific">Araneus ventricosus</name>
    <name type="common">Orbweaver spider</name>
    <name type="synonym">Epeira ventricosa</name>
    <dbReference type="NCBI Taxonomy" id="182803"/>
    <lineage>
        <taxon>Eukaryota</taxon>
        <taxon>Metazoa</taxon>
        <taxon>Ecdysozoa</taxon>
        <taxon>Arthropoda</taxon>
        <taxon>Chelicerata</taxon>
        <taxon>Arachnida</taxon>
        <taxon>Araneae</taxon>
        <taxon>Araneomorphae</taxon>
        <taxon>Entelegynae</taxon>
        <taxon>Araneoidea</taxon>
        <taxon>Araneidae</taxon>
        <taxon>Araneus</taxon>
    </lineage>
</organism>
<dbReference type="EMBL" id="BGPR01004452">
    <property type="protein sequence ID" value="GBM99840.1"/>
    <property type="molecule type" value="Genomic_DNA"/>
</dbReference>
<proteinExistence type="predicted"/>
<evidence type="ECO:0008006" key="3">
    <source>
        <dbReference type="Google" id="ProtNLM"/>
    </source>
</evidence>
<accession>A0A4Y2KBQ7</accession>
<dbReference type="AlphaFoldDB" id="A0A4Y2KBQ7"/>
<gene>
    <name evidence="1" type="ORF">AVEN_4743_1</name>
</gene>
<protein>
    <recommendedName>
        <fullName evidence="3">Transposase Tc1-like domain-containing protein</fullName>
    </recommendedName>
</protein>
<dbReference type="GO" id="GO:0003676">
    <property type="term" value="F:nucleic acid binding"/>
    <property type="evidence" value="ECO:0007669"/>
    <property type="project" value="InterPro"/>
</dbReference>
<dbReference type="Proteomes" id="UP000499080">
    <property type="component" value="Unassembled WGS sequence"/>
</dbReference>
<reference evidence="1 2" key="1">
    <citation type="journal article" date="2019" name="Sci. Rep.">
        <title>Orb-weaving spider Araneus ventricosus genome elucidates the spidroin gene catalogue.</title>
        <authorList>
            <person name="Kono N."/>
            <person name="Nakamura H."/>
            <person name="Ohtoshi R."/>
            <person name="Moran D.A.P."/>
            <person name="Shinohara A."/>
            <person name="Yoshida Y."/>
            <person name="Fujiwara M."/>
            <person name="Mori M."/>
            <person name="Tomita M."/>
            <person name="Arakawa K."/>
        </authorList>
    </citation>
    <scope>NUCLEOTIDE SEQUENCE [LARGE SCALE GENOMIC DNA]</scope>
</reference>
<dbReference type="Gene3D" id="3.30.420.10">
    <property type="entry name" value="Ribonuclease H-like superfamily/Ribonuclease H"/>
    <property type="match status" value="1"/>
</dbReference>
<dbReference type="InterPro" id="IPR036397">
    <property type="entry name" value="RNaseH_sf"/>
</dbReference>
<keyword evidence="2" id="KW-1185">Reference proteome</keyword>
<name>A0A4Y2KBQ7_ARAVE</name>
<sequence>MISQQHDLAESVASAGRAFCPLEAGRAQSVLAAALAVSQSVISRLWNRFLKTGNVRRKSEQGRRVQQHKMRIANFDPPLKCHRATRRRWTQEHLRWGQAEWCNVLFMNEFHFSGQLDNRRIIWRERGIKNNHAFVHENARFGGGGVMVWTGVSIDGHTDLHIIRYGALTA</sequence>
<evidence type="ECO:0000313" key="2">
    <source>
        <dbReference type="Proteomes" id="UP000499080"/>
    </source>
</evidence>
<comment type="caution">
    <text evidence="1">The sequence shown here is derived from an EMBL/GenBank/DDBJ whole genome shotgun (WGS) entry which is preliminary data.</text>
</comment>